<feature type="coiled-coil region" evidence="1">
    <location>
        <begin position="360"/>
        <end position="465"/>
    </location>
</feature>
<sequence>MFRPSYRSSSPFSLSDLDMWDTKSRFTAQSSAWCGTATVSGTGFLSDVSSSTSGSTGGFRQSDPGLRKWQSLSHLAPECATQPFPPSPGSGLRFARGESSYRQAEGAHWLQDAHKRLDTQLDRLRMRNSPLSHNITAAQLLDMKHKQLSETLATLEQEKEAAELIQFEKSHQRRALQEKVLQLEKELLHLRSTLDRRSHDQPTERNLDSLSGTLPKSQDNFNRQVTQNVDLELCKLTDALRDAEARAKTKEDELNQALKKLQIATETQQTLLNQIEETNQRRQNLSTLQEELSEANNKISQACLEKAILSTQVLKLEENIKELKAKLTGALFDKDHLIQERTQQGPEGCESQSNKHDQETVQMKEDLKSLKEVNEKLTGELEKIKQKLKTSQSQQQEETLERLTISKRITDLEADCAQLTTEREELLSKVSESGHEEITALKEKFHLLRESVDVLELEKQKLQDRCMYLEAGVLEREEKLQLQEVEHRKQDAGRLQSNEELKAVASHWAQKWQRVALTLQSTQEELEEVKKSNSRNESDLLLKAELGACKQQLELERSRTLLHRCEDKGTDALAQTEDRGTQTELSESCLLWEPSSASHSSQNKAPKSSEDQDDGNQATIWTSNSLRSQLEESRRRTRQLQEEETLSDQRLQTLRQLYPVQDEIPSVEGRKDTTVSPLDPETDQQRRMVTEQLKNLFKEREGKEVETVDNRLAAGQNAPSSPEDRSQTSKGVRNSVDRRIWQHGSGLMPVFEEDEEECDCPGGEEAHVEENWLNQSQQMSTMTAVICKLKAKNENLLPATLRCKPIQDCPLTAKNKTALGSDVTDLQQIKPALLYPDGLFLAELVDICSPDEDEEEEGGK</sequence>
<dbReference type="Proteomes" id="UP001619887">
    <property type="component" value="Unassembled WGS sequence"/>
</dbReference>
<organism evidence="3 4">
    <name type="scientific">Pagothenia borchgrevinki</name>
    <name type="common">Bald rockcod</name>
    <name type="synonym">Trematomus borchgrevinki</name>
    <dbReference type="NCBI Taxonomy" id="8213"/>
    <lineage>
        <taxon>Eukaryota</taxon>
        <taxon>Metazoa</taxon>
        <taxon>Chordata</taxon>
        <taxon>Craniata</taxon>
        <taxon>Vertebrata</taxon>
        <taxon>Euteleostomi</taxon>
        <taxon>Actinopterygii</taxon>
        <taxon>Neopterygii</taxon>
        <taxon>Teleostei</taxon>
        <taxon>Neoteleostei</taxon>
        <taxon>Acanthomorphata</taxon>
        <taxon>Eupercaria</taxon>
        <taxon>Perciformes</taxon>
        <taxon>Notothenioidei</taxon>
        <taxon>Nototheniidae</taxon>
        <taxon>Pagothenia</taxon>
    </lineage>
</organism>
<accession>A0ABD2H5V5</accession>
<evidence type="ECO:0000313" key="4">
    <source>
        <dbReference type="Proteomes" id="UP001619887"/>
    </source>
</evidence>
<feature type="region of interest" description="Disordered" evidence="2">
    <location>
        <begin position="194"/>
        <end position="222"/>
    </location>
</feature>
<gene>
    <name evidence="3" type="ORF">OYC64_009507</name>
</gene>
<comment type="caution">
    <text evidence="3">The sequence shown here is derived from an EMBL/GenBank/DDBJ whole genome shotgun (WGS) entry which is preliminary data.</text>
</comment>
<reference evidence="3 4" key="2">
    <citation type="journal article" date="2024" name="G3 (Bethesda)">
        <title>The genome of the cryopelagic Antarctic bald notothen, Trematomus borchgrevinki.</title>
        <authorList>
            <person name="Rayamajhi N."/>
            <person name="Rivera-Colon A.G."/>
            <person name="Minhas B.F."/>
            <person name="Cheng C.C."/>
            <person name="Catchen J.M."/>
        </authorList>
    </citation>
    <scope>NUCLEOTIDE SEQUENCE [LARGE SCALE GENOMIC DNA]</scope>
    <source>
        <strain evidence="3">AGRC-2024</strain>
    </source>
</reference>
<keyword evidence="1" id="KW-0175">Coiled coil</keyword>
<proteinExistence type="predicted"/>
<protein>
    <submittedName>
        <fullName evidence="3">Uncharacterized protein</fullName>
    </submittedName>
</protein>
<evidence type="ECO:0000256" key="2">
    <source>
        <dbReference type="SAM" id="MobiDB-lite"/>
    </source>
</evidence>
<feature type="coiled-coil region" evidence="1">
    <location>
        <begin position="138"/>
        <end position="193"/>
    </location>
</feature>
<feature type="compositionally biased region" description="Polar residues" evidence="2">
    <location>
        <begin position="595"/>
        <end position="606"/>
    </location>
</feature>
<feature type="compositionally biased region" description="Polar residues" evidence="2">
    <location>
        <begin position="208"/>
        <end position="222"/>
    </location>
</feature>
<feature type="region of interest" description="Disordered" evidence="2">
    <location>
        <begin position="593"/>
        <end position="736"/>
    </location>
</feature>
<feature type="coiled-coil region" evidence="1">
    <location>
        <begin position="240"/>
        <end position="326"/>
    </location>
</feature>
<keyword evidence="4" id="KW-1185">Reference proteome</keyword>
<name>A0ABD2H5V5_PAGBO</name>
<dbReference type="AlphaFoldDB" id="A0ABD2H5V5"/>
<feature type="compositionally biased region" description="Basic and acidic residues" evidence="2">
    <location>
        <begin position="194"/>
        <end position="207"/>
    </location>
</feature>
<evidence type="ECO:0000256" key="1">
    <source>
        <dbReference type="SAM" id="Coils"/>
    </source>
</evidence>
<dbReference type="EMBL" id="JBIYXZ010002072">
    <property type="protein sequence ID" value="KAL3061340.1"/>
    <property type="molecule type" value="Genomic_DNA"/>
</dbReference>
<feature type="compositionally biased region" description="Basic and acidic residues" evidence="2">
    <location>
        <begin position="696"/>
        <end position="709"/>
    </location>
</feature>
<evidence type="ECO:0000313" key="3">
    <source>
        <dbReference type="EMBL" id="KAL3061340.1"/>
    </source>
</evidence>
<reference evidence="3 4" key="1">
    <citation type="journal article" date="2022" name="G3 (Bethesda)">
        <title>Evaluating Illumina-, Nanopore-, and PacBio-based genome assembly strategies with the bald notothen, Trematomus borchgrevinki.</title>
        <authorList>
            <person name="Rayamajhi N."/>
            <person name="Cheng C.C."/>
            <person name="Catchen J.M."/>
        </authorList>
    </citation>
    <scope>NUCLEOTIDE SEQUENCE [LARGE SCALE GENOMIC DNA]</scope>
    <source>
        <strain evidence="3">AGRC-2024</strain>
    </source>
</reference>
<feature type="compositionally biased region" description="Polar residues" evidence="2">
    <location>
        <begin position="615"/>
        <end position="624"/>
    </location>
</feature>